<dbReference type="InterPro" id="IPR036549">
    <property type="entry name" value="CX6/COA6-like_sf"/>
</dbReference>
<dbReference type="KEGG" id="dzi:111302626"/>
<keyword evidence="3" id="KW-1015">Disulfide bond</keyword>
<evidence type="ECO:0000256" key="3">
    <source>
        <dbReference type="ARBA" id="ARBA00023157"/>
    </source>
</evidence>
<comment type="subcellular location">
    <subcellularLocation>
        <location evidence="1">Mitochondrion</location>
    </subcellularLocation>
</comment>
<protein>
    <submittedName>
        <fullName evidence="5">Cytochrome c oxidase subunit 6b-2-like</fullName>
    </submittedName>
</protein>
<name>A0A6P5ZP72_DURZI</name>
<evidence type="ECO:0000313" key="4">
    <source>
        <dbReference type="Proteomes" id="UP000515121"/>
    </source>
</evidence>
<dbReference type="GeneID" id="111302626"/>
<dbReference type="CDD" id="cd00926">
    <property type="entry name" value="Cyt_c_Oxidase_VIb"/>
    <property type="match status" value="1"/>
</dbReference>
<sequence length="101" mass="12095">MFIVKLKMKKPCKRKKLNSDVNASASQIELKTASADFRFPTTNQTRHCLIHYIEFHRYIPSKGEESNKYEKFVKYYRSLCLDEWIERWNEQRENGTFSGPL</sequence>
<dbReference type="AlphaFoldDB" id="A0A6P5ZP72"/>
<accession>A0A6P5ZP72</accession>
<evidence type="ECO:0000256" key="1">
    <source>
        <dbReference type="ARBA" id="ARBA00004173"/>
    </source>
</evidence>
<keyword evidence="2" id="KW-0496">Mitochondrion</keyword>
<dbReference type="Proteomes" id="UP000515121">
    <property type="component" value="Unplaced"/>
</dbReference>
<dbReference type="Gene3D" id="1.10.10.140">
    <property type="entry name" value="Cytochrome c oxidase, subunit VIb"/>
    <property type="match status" value="1"/>
</dbReference>
<dbReference type="InterPro" id="IPR048280">
    <property type="entry name" value="COX6B-like"/>
</dbReference>
<dbReference type="RefSeq" id="XP_022754185.1">
    <property type="nucleotide sequence ID" value="XM_022898450.1"/>
</dbReference>
<evidence type="ECO:0000313" key="5">
    <source>
        <dbReference type="RefSeq" id="XP_022754185.1"/>
    </source>
</evidence>
<dbReference type="OrthoDB" id="1107506at2759"/>
<evidence type="ECO:0000256" key="2">
    <source>
        <dbReference type="ARBA" id="ARBA00023128"/>
    </source>
</evidence>
<dbReference type="InterPro" id="IPR003213">
    <property type="entry name" value="Cyt_c_oxidase_su6B"/>
</dbReference>
<keyword evidence="4" id="KW-1185">Reference proteome</keyword>
<dbReference type="PANTHER" id="PTHR46281">
    <property type="entry name" value="CYTOCHROME C OXIDASE SUBUNIT 6B"/>
    <property type="match status" value="1"/>
</dbReference>
<dbReference type="SUPFAM" id="SSF47694">
    <property type="entry name" value="Cytochrome c oxidase subunit h"/>
    <property type="match status" value="1"/>
</dbReference>
<dbReference type="PANTHER" id="PTHR46281:SF8">
    <property type="entry name" value="CYTOCHROME C OXIDASE SUBUNIT 12, MITOCHONDRIAL"/>
    <property type="match status" value="1"/>
</dbReference>
<organism evidence="4 5">
    <name type="scientific">Durio zibethinus</name>
    <name type="common">Durian</name>
    <dbReference type="NCBI Taxonomy" id="66656"/>
    <lineage>
        <taxon>Eukaryota</taxon>
        <taxon>Viridiplantae</taxon>
        <taxon>Streptophyta</taxon>
        <taxon>Embryophyta</taxon>
        <taxon>Tracheophyta</taxon>
        <taxon>Spermatophyta</taxon>
        <taxon>Magnoliopsida</taxon>
        <taxon>eudicotyledons</taxon>
        <taxon>Gunneridae</taxon>
        <taxon>Pentapetalae</taxon>
        <taxon>rosids</taxon>
        <taxon>malvids</taxon>
        <taxon>Malvales</taxon>
        <taxon>Malvaceae</taxon>
        <taxon>Helicteroideae</taxon>
        <taxon>Durio</taxon>
    </lineage>
</organism>
<dbReference type="GO" id="GO:0045277">
    <property type="term" value="C:respiratory chain complex IV"/>
    <property type="evidence" value="ECO:0007669"/>
    <property type="project" value="InterPro"/>
</dbReference>
<reference evidence="5" key="1">
    <citation type="submission" date="2025-08" db="UniProtKB">
        <authorList>
            <consortium name="RefSeq"/>
        </authorList>
    </citation>
    <scope>IDENTIFICATION</scope>
    <source>
        <tissue evidence="5">Fruit stalk</tissue>
    </source>
</reference>
<gene>
    <name evidence="5" type="primary">LOC111302626</name>
</gene>
<proteinExistence type="predicted"/>
<dbReference type="Pfam" id="PF02297">
    <property type="entry name" value="COX6B"/>
    <property type="match status" value="1"/>
</dbReference>
<dbReference type="GO" id="GO:0005739">
    <property type="term" value="C:mitochondrion"/>
    <property type="evidence" value="ECO:0007669"/>
    <property type="project" value="UniProtKB-SubCell"/>
</dbReference>